<dbReference type="PROSITE" id="PS00075">
    <property type="entry name" value="DHFR_1"/>
    <property type="match status" value="1"/>
</dbReference>
<dbReference type="EC" id="1.5.1.3" evidence="2"/>
<organism evidence="10 11">
    <name type="scientific">Knufia obscura</name>
    <dbReference type="NCBI Taxonomy" id="1635080"/>
    <lineage>
        <taxon>Eukaryota</taxon>
        <taxon>Fungi</taxon>
        <taxon>Dikarya</taxon>
        <taxon>Ascomycota</taxon>
        <taxon>Pezizomycotina</taxon>
        <taxon>Eurotiomycetes</taxon>
        <taxon>Chaetothyriomycetidae</taxon>
        <taxon>Chaetothyriales</taxon>
        <taxon>Trichomeriaceae</taxon>
        <taxon>Knufia</taxon>
    </lineage>
</organism>
<feature type="compositionally biased region" description="Low complexity" evidence="8">
    <location>
        <begin position="8"/>
        <end position="20"/>
    </location>
</feature>
<dbReference type="PANTHER" id="PTHR48069">
    <property type="entry name" value="DIHYDROFOLATE REDUCTASE"/>
    <property type="match status" value="1"/>
</dbReference>
<evidence type="ECO:0000256" key="7">
    <source>
        <dbReference type="RuleBase" id="RU004474"/>
    </source>
</evidence>
<dbReference type="GeneID" id="89993859"/>
<feature type="region of interest" description="Disordered" evidence="8">
    <location>
        <begin position="1"/>
        <end position="23"/>
    </location>
</feature>
<evidence type="ECO:0000256" key="3">
    <source>
        <dbReference type="ARBA" id="ARBA00018886"/>
    </source>
</evidence>
<keyword evidence="5" id="KW-0521">NADP</keyword>
<dbReference type="PANTHER" id="PTHR48069:SF3">
    <property type="entry name" value="DIHYDROFOLATE REDUCTASE"/>
    <property type="match status" value="1"/>
</dbReference>
<name>A0ABR0S167_9EURO</name>
<keyword evidence="11" id="KW-1185">Reference proteome</keyword>
<dbReference type="InterPro" id="IPR017925">
    <property type="entry name" value="DHFR_CS"/>
</dbReference>
<keyword evidence="6" id="KW-0560">Oxidoreductase</keyword>
<reference evidence="10 11" key="1">
    <citation type="journal article" date="2023" name="Res Sq">
        <title>Genomic and morphological characterization of Knufia obscura isolated from the Mars 2020 spacecraft assembly facility.</title>
        <authorList>
            <person name="Chander A.M."/>
            <person name="Teixeira M.M."/>
            <person name="Singh N.K."/>
            <person name="Williams M.P."/>
            <person name="Parker C.W."/>
            <person name="Leo P."/>
            <person name="Stajich J.E."/>
            <person name="Torok T."/>
            <person name="Tighe S."/>
            <person name="Mason C.E."/>
            <person name="Venkateswaran K."/>
        </authorList>
    </citation>
    <scope>NUCLEOTIDE SEQUENCE [LARGE SCALE GENOMIC DNA]</scope>
    <source>
        <strain evidence="10 11">CCFEE 5817</strain>
    </source>
</reference>
<evidence type="ECO:0000256" key="4">
    <source>
        <dbReference type="ARBA" id="ARBA00022563"/>
    </source>
</evidence>
<dbReference type="Pfam" id="PF00186">
    <property type="entry name" value="DHFR_1"/>
    <property type="match status" value="2"/>
</dbReference>
<feature type="domain" description="DHFR" evidence="9">
    <location>
        <begin position="48"/>
        <end position="325"/>
    </location>
</feature>
<dbReference type="RefSeq" id="XP_064734358.1">
    <property type="nucleotide sequence ID" value="XM_064868861.1"/>
</dbReference>
<evidence type="ECO:0000256" key="6">
    <source>
        <dbReference type="ARBA" id="ARBA00023002"/>
    </source>
</evidence>
<dbReference type="Proteomes" id="UP001334248">
    <property type="component" value="Unassembled WGS sequence"/>
</dbReference>
<dbReference type="InterPro" id="IPR001796">
    <property type="entry name" value="DHFR_dom"/>
</dbReference>
<evidence type="ECO:0000259" key="9">
    <source>
        <dbReference type="PROSITE" id="PS51330"/>
    </source>
</evidence>
<dbReference type="Gene3D" id="3.40.430.10">
    <property type="entry name" value="Dihydrofolate Reductase, subunit A"/>
    <property type="match status" value="1"/>
</dbReference>
<evidence type="ECO:0000313" key="10">
    <source>
        <dbReference type="EMBL" id="KAK5946268.1"/>
    </source>
</evidence>
<evidence type="ECO:0000313" key="11">
    <source>
        <dbReference type="Proteomes" id="UP001334248"/>
    </source>
</evidence>
<comment type="similarity">
    <text evidence="7">Belongs to the dihydrofolate reductase family.</text>
</comment>
<dbReference type="InterPro" id="IPR024072">
    <property type="entry name" value="DHFR-like_dom_sf"/>
</dbReference>
<protein>
    <recommendedName>
        <fullName evidence="3">Dihydrofolate reductase</fullName>
        <ecNumber evidence="2">1.5.1.3</ecNumber>
    </recommendedName>
</protein>
<sequence>MSSNPIATPLGTTLSTPSPTELQDQDPLAAEAEKASMPHSHSTQALKHIYLVVATTPCKNGRLGIGMNGKLPWPMIRADMDYFKKVTRDGSGTGTYDGSVGKVSNSVIMGRKTYESIPPRFRPLAGRNNVIVTRSKPMDVARSILDDLEKQAGDARGKRAELERKQAESPTATVTQQLKMAEAEFEVVSNDETNTVAVRSKIEGVVPGVTIGSNLRSAAEHCLSQSGEVYCIGGAEIYNAFLKDETLRPKLRILQTEIRKLKDDEEFECDTFWPEDLEDAQNGWSEVQTGQLQKWTRVEPPQGASVDWKDDEKVGVRLRVRGWEPKS</sequence>
<accession>A0ABR0S167</accession>
<comment type="caution">
    <text evidence="10">The sequence shown here is derived from an EMBL/GenBank/DDBJ whole genome shotgun (WGS) entry which is preliminary data.</text>
</comment>
<evidence type="ECO:0000256" key="2">
    <source>
        <dbReference type="ARBA" id="ARBA00012856"/>
    </source>
</evidence>
<proteinExistence type="inferred from homology"/>
<comment type="pathway">
    <text evidence="1">Cofactor biosynthesis; tetrahydrofolate biosynthesis; 5,6,7,8-tetrahydrofolate from 7,8-dihydrofolate: step 1/1.</text>
</comment>
<evidence type="ECO:0000256" key="5">
    <source>
        <dbReference type="ARBA" id="ARBA00022857"/>
    </source>
</evidence>
<keyword evidence="4" id="KW-0554">One-carbon metabolism</keyword>
<dbReference type="SUPFAM" id="SSF53597">
    <property type="entry name" value="Dihydrofolate reductase-like"/>
    <property type="match status" value="1"/>
</dbReference>
<evidence type="ECO:0000256" key="8">
    <source>
        <dbReference type="SAM" id="MobiDB-lite"/>
    </source>
</evidence>
<dbReference type="PROSITE" id="PS51330">
    <property type="entry name" value="DHFR_2"/>
    <property type="match status" value="1"/>
</dbReference>
<evidence type="ECO:0000256" key="1">
    <source>
        <dbReference type="ARBA" id="ARBA00004903"/>
    </source>
</evidence>
<dbReference type="InterPro" id="IPR012259">
    <property type="entry name" value="DHFR"/>
</dbReference>
<gene>
    <name evidence="10" type="ORF">PMZ80_000410</name>
</gene>
<dbReference type="EMBL" id="JAVHJV010000001">
    <property type="protein sequence ID" value="KAK5946268.1"/>
    <property type="molecule type" value="Genomic_DNA"/>
</dbReference>
<dbReference type="CDD" id="cd00209">
    <property type="entry name" value="DHFR"/>
    <property type="match status" value="1"/>
</dbReference>
<dbReference type="PRINTS" id="PR00070">
    <property type="entry name" value="DHFR"/>
</dbReference>